<dbReference type="GO" id="GO:0006633">
    <property type="term" value="P:fatty acid biosynthetic process"/>
    <property type="evidence" value="ECO:0007669"/>
    <property type="project" value="InterPro"/>
</dbReference>
<protein>
    <submittedName>
        <fullName evidence="2">Acyl-CoA thioester hydrolase</fullName>
    </submittedName>
</protein>
<keyword evidence="2" id="KW-0378">Hydrolase</keyword>
<dbReference type="EMBL" id="FTOL01000002">
    <property type="protein sequence ID" value="SIS80093.1"/>
    <property type="molecule type" value="Genomic_DNA"/>
</dbReference>
<sequence>MNLMHEKQIRVTEEYIDQNRHVNNVQYVHWVEEVAAEHWDLLKQNTEYVNDAWMLLDHHIQYKKQVYLDDIITVKTYPQIPEGAKQPRKVEFYCNDELVVDSTTLWVLFDTETKKIKRLERNWLEKLGLIL</sequence>
<dbReference type="Gene3D" id="3.10.129.10">
    <property type="entry name" value="Hotdog Thioesterase"/>
    <property type="match status" value="1"/>
</dbReference>
<dbReference type="STRING" id="373668.SAMN05421786_102196"/>
<dbReference type="RefSeq" id="WP_076551185.1">
    <property type="nucleotide sequence ID" value="NZ_FTOL01000002.1"/>
</dbReference>
<proteinExistence type="predicted"/>
<organism evidence="2 3">
    <name type="scientific">Chryseobacterium ureilyticum</name>
    <dbReference type="NCBI Taxonomy" id="373668"/>
    <lineage>
        <taxon>Bacteria</taxon>
        <taxon>Pseudomonadati</taxon>
        <taxon>Bacteroidota</taxon>
        <taxon>Flavobacteriia</taxon>
        <taxon>Flavobacteriales</taxon>
        <taxon>Weeksellaceae</taxon>
        <taxon>Chryseobacterium group</taxon>
        <taxon>Chryseobacterium</taxon>
    </lineage>
</organism>
<gene>
    <name evidence="2" type="ORF">SAMN05421786_102196</name>
</gene>
<dbReference type="GO" id="GO:0016790">
    <property type="term" value="F:thiolester hydrolase activity"/>
    <property type="evidence" value="ECO:0007669"/>
    <property type="project" value="InterPro"/>
</dbReference>
<dbReference type="CDD" id="cd00586">
    <property type="entry name" value="4HBT"/>
    <property type="match status" value="1"/>
</dbReference>
<evidence type="ECO:0000313" key="3">
    <source>
        <dbReference type="Proteomes" id="UP000186744"/>
    </source>
</evidence>
<dbReference type="InterPro" id="IPR002864">
    <property type="entry name" value="Acyl-ACP_thioesterase_NHD"/>
</dbReference>
<dbReference type="Pfam" id="PF01643">
    <property type="entry name" value="Acyl-ACP_TE"/>
    <property type="match status" value="1"/>
</dbReference>
<dbReference type="Proteomes" id="UP000186744">
    <property type="component" value="Unassembled WGS sequence"/>
</dbReference>
<reference evidence="3" key="1">
    <citation type="submission" date="2017-01" db="EMBL/GenBank/DDBJ databases">
        <authorList>
            <person name="Varghese N."/>
            <person name="Submissions S."/>
        </authorList>
    </citation>
    <scope>NUCLEOTIDE SEQUENCE [LARGE SCALE GENOMIC DNA]</scope>
    <source>
        <strain evidence="3">DSM 18017</strain>
    </source>
</reference>
<name>A0A1N7M1Z7_9FLAO</name>
<dbReference type="InterPro" id="IPR029069">
    <property type="entry name" value="HotDog_dom_sf"/>
</dbReference>
<dbReference type="SUPFAM" id="SSF54637">
    <property type="entry name" value="Thioesterase/thiol ester dehydrase-isomerase"/>
    <property type="match status" value="1"/>
</dbReference>
<dbReference type="AlphaFoldDB" id="A0A1N7M1Z7"/>
<evidence type="ECO:0000259" key="1">
    <source>
        <dbReference type="Pfam" id="PF01643"/>
    </source>
</evidence>
<dbReference type="OrthoDB" id="9801517at2"/>
<keyword evidence="3" id="KW-1185">Reference proteome</keyword>
<accession>A0A1N7M1Z7</accession>
<evidence type="ECO:0000313" key="2">
    <source>
        <dbReference type="EMBL" id="SIS80093.1"/>
    </source>
</evidence>
<feature type="domain" description="Acyl-ACP thioesterase N-terminal hotdog" evidence="1">
    <location>
        <begin position="4"/>
        <end position="125"/>
    </location>
</feature>